<gene>
    <name evidence="10" type="primary">miaA</name>
    <name evidence="14" type="ORF">HMPREF1991_02192</name>
</gene>
<feature type="site" description="Interaction with substrate tRNA" evidence="10">
    <location>
        <position position="100"/>
    </location>
</feature>
<evidence type="ECO:0000256" key="12">
    <source>
        <dbReference type="RuleBase" id="RU003784"/>
    </source>
</evidence>
<keyword evidence="5 10" id="KW-0819">tRNA processing</keyword>
<dbReference type="AlphaFoldDB" id="A0A069QFY6"/>
<evidence type="ECO:0000256" key="11">
    <source>
        <dbReference type="RuleBase" id="RU003783"/>
    </source>
</evidence>
<dbReference type="Gene3D" id="3.40.50.300">
    <property type="entry name" value="P-loop containing nucleotide triphosphate hydrolases"/>
    <property type="match status" value="1"/>
</dbReference>
<dbReference type="Pfam" id="PF01715">
    <property type="entry name" value="IPPT"/>
    <property type="match status" value="1"/>
</dbReference>
<dbReference type="InterPro" id="IPR039657">
    <property type="entry name" value="Dimethylallyltransferase"/>
</dbReference>
<feature type="binding site" evidence="10">
    <location>
        <begin position="11"/>
        <end position="16"/>
    </location>
    <ligand>
        <name>substrate</name>
    </ligand>
</feature>
<dbReference type="NCBIfam" id="TIGR00174">
    <property type="entry name" value="miaA"/>
    <property type="match status" value="1"/>
</dbReference>
<feature type="binding site" evidence="10">
    <location>
        <begin position="9"/>
        <end position="16"/>
    </location>
    <ligand>
        <name>ATP</name>
        <dbReference type="ChEBI" id="CHEBI:30616"/>
    </ligand>
</feature>
<dbReference type="eggNOG" id="COG0324">
    <property type="taxonomic scope" value="Bacteria"/>
</dbReference>
<dbReference type="HAMAP" id="MF_00185">
    <property type="entry name" value="IPP_trans"/>
    <property type="match status" value="1"/>
</dbReference>
<reference evidence="14 15" key="1">
    <citation type="submission" date="2013-08" db="EMBL/GenBank/DDBJ databases">
        <authorList>
            <person name="Weinstock G."/>
            <person name="Sodergren E."/>
            <person name="Wylie T."/>
            <person name="Fulton L."/>
            <person name="Fulton R."/>
            <person name="Fronick C."/>
            <person name="O'Laughlin M."/>
            <person name="Godfrey J."/>
            <person name="Miner T."/>
            <person name="Herter B."/>
            <person name="Appelbaum E."/>
            <person name="Cordes M."/>
            <person name="Lek S."/>
            <person name="Wollam A."/>
            <person name="Pepin K.H."/>
            <person name="Palsikar V.B."/>
            <person name="Mitreva M."/>
            <person name="Wilson R.K."/>
        </authorList>
    </citation>
    <scope>NUCLEOTIDE SEQUENCE [LARGE SCALE GENOMIC DNA]</scope>
    <source>
        <strain evidence="14 15">ATCC 15930</strain>
    </source>
</reference>
<comment type="cofactor">
    <cofactor evidence="1 10">
        <name>Mg(2+)</name>
        <dbReference type="ChEBI" id="CHEBI:18420"/>
    </cofactor>
</comment>
<dbReference type="PANTHER" id="PTHR11088">
    <property type="entry name" value="TRNA DIMETHYLALLYLTRANSFERASE"/>
    <property type="match status" value="1"/>
</dbReference>
<comment type="caution">
    <text evidence="10">Lacks conserved residue(s) required for the propagation of feature annotation.</text>
</comment>
<comment type="subunit">
    <text evidence="10">Monomer.</text>
</comment>
<comment type="catalytic activity">
    <reaction evidence="9 10 11">
        <text>adenosine(37) in tRNA + dimethylallyl diphosphate = N(6)-dimethylallyladenosine(37) in tRNA + diphosphate</text>
        <dbReference type="Rhea" id="RHEA:26482"/>
        <dbReference type="Rhea" id="RHEA-COMP:10162"/>
        <dbReference type="Rhea" id="RHEA-COMP:10375"/>
        <dbReference type="ChEBI" id="CHEBI:33019"/>
        <dbReference type="ChEBI" id="CHEBI:57623"/>
        <dbReference type="ChEBI" id="CHEBI:74411"/>
        <dbReference type="ChEBI" id="CHEBI:74415"/>
        <dbReference type="EC" id="2.5.1.75"/>
    </reaction>
</comment>
<keyword evidence="6 10" id="KW-0547">Nucleotide-binding</keyword>
<keyword evidence="15" id="KW-1185">Reference proteome</keyword>
<organism evidence="14 15">
    <name type="scientific">Hoylesella loescheii DSM 19665 = JCM 12249 = ATCC 15930</name>
    <dbReference type="NCBI Taxonomy" id="1122985"/>
    <lineage>
        <taxon>Bacteria</taxon>
        <taxon>Pseudomonadati</taxon>
        <taxon>Bacteroidota</taxon>
        <taxon>Bacteroidia</taxon>
        <taxon>Bacteroidales</taxon>
        <taxon>Prevotellaceae</taxon>
        <taxon>Hoylesella</taxon>
    </lineage>
</organism>
<evidence type="ECO:0000256" key="13">
    <source>
        <dbReference type="RuleBase" id="RU003785"/>
    </source>
</evidence>
<evidence type="ECO:0000256" key="9">
    <source>
        <dbReference type="ARBA" id="ARBA00049563"/>
    </source>
</evidence>
<keyword evidence="4 10" id="KW-0808">Transferase</keyword>
<dbReference type="EC" id="2.5.1.75" evidence="10"/>
<dbReference type="Gene3D" id="1.10.20.140">
    <property type="match status" value="1"/>
</dbReference>
<evidence type="ECO:0000256" key="4">
    <source>
        <dbReference type="ARBA" id="ARBA00022679"/>
    </source>
</evidence>
<evidence type="ECO:0000256" key="3">
    <source>
        <dbReference type="ARBA" id="ARBA00005842"/>
    </source>
</evidence>
<comment type="caution">
    <text evidence="14">The sequence shown here is derived from an EMBL/GenBank/DDBJ whole genome shotgun (WGS) entry which is preliminary data.</text>
</comment>
<dbReference type="SUPFAM" id="SSF52540">
    <property type="entry name" value="P-loop containing nucleoside triphosphate hydrolases"/>
    <property type="match status" value="2"/>
</dbReference>
<dbReference type="EMBL" id="JNGW01000095">
    <property type="protein sequence ID" value="KDR51778.1"/>
    <property type="molecule type" value="Genomic_DNA"/>
</dbReference>
<comment type="function">
    <text evidence="2 10 12">Catalyzes the transfer of a dimethylallyl group onto the adenine at position 37 in tRNAs that read codons beginning with uridine, leading to the formation of N6-(dimethylallyl)adenosine (i(6)A).</text>
</comment>
<evidence type="ECO:0000256" key="8">
    <source>
        <dbReference type="ARBA" id="ARBA00022842"/>
    </source>
</evidence>
<dbReference type="GO" id="GO:0005524">
    <property type="term" value="F:ATP binding"/>
    <property type="evidence" value="ECO:0007669"/>
    <property type="project" value="UniProtKB-UniRule"/>
</dbReference>
<keyword evidence="8 10" id="KW-0460">Magnesium</keyword>
<evidence type="ECO:0000256" key="2">
    <source>
        <dbReference type="ARBA" id="ARBA00003213"/>
    </source>
</evidence>
<comment type="similarity">
    <text evidence="3 10 13">Belongs to the IPP transferase family.</text>
</comment>
<evidence type="ECO:0000313" key="15">
    <source>
        <dbReference type="Proteomes" id="UP000027442"/>
    </source>
</evidence>
<dbReference type="PATRIC" id="fig|1122985.7.peg.2272"/>
<evidence type="ECO:0000256" key="10">
    <source>
        <dbReference type="HAMAP-Rule" id="MF_00185"/>
    </source>
</evidence>
<accession>A0A069QFY6</accession>
<dbReference type="HOGENOM" id="CLU_032616_0_1_10"/>
<dbReference type="InterPro" id="IPR027417">
    <property type="entry name" value="P-loop_NTPase"/>
</dbReference>
<evidence type="ECO:0000256" key="6">
    <source>
        <dbReference type="ARBA" id="ARBA00022741"/>
    </source>
</evidence>
<dbReference type="GO" id="GO:0052381">
    <property type="term" value="F:tRNA dimethylallyltransferase activity"/>
    <property type="evidence" value="ECO:0007669"/>
    <property type="project" value="UniProtKB-UniRule"/>
</dbReference>
<name>A0A069QFY6_HOYLO</name>
<evidence type="ECO:0000256" key="7">
    <source>
        <dbReference type="ARBA" id="ARBA00022840"/>
    </source>
</evidence>
<dbReference type="InterPro" id="IPR018022">
    <property type="entry name" value="IPT"/>
</dbReference>
<dbReference type="PANTHER" id="PTHR11088:SF60">
    <property type="entry name" value="TRNA DIMETHYLALLYLTRANSFERASE"/>
    <property type="match status" value="1"/>
</dbReference>
<proteinExistence type="inferred from homology"/>
<sequence>MKTLIVVLGPTGVGKTALCLHLAKRYAAHIISADSRQMFAELPIGTAAATPEEQQQAVHHFVGNLKLDDYYSASCFESDTLSLLNQLFTNDDVALMTGGSMMYIDALCYGIDDIPTVDDVTRQHVKQLLEQQGLPALVDMLKQLDPEHYDLVDKQNPRRVCHALEICLMTGNTYTSYRKKERKTRPFKIIKIGLNRPREEMYDRINQRVLQMMANGLEQEARRVYQLRGLNSLNTVGYKELFSFFDGTIPLEEAIRQIQSNTRRYMRKQLTWFKKDPEITWFHPDNIEEITNYIDTFVGITD</sequence>
<dbReference type="GO" id="GO:0006400">
    <property type="term" value="P:tRNA modification"/>
    <property type="evidence" value="ECO:0007669"/>
    <property type="project" value="TreeGrafter"/>
</dbReference>
<evidence type="ECO:0000256" key="5">
    <source>
        <dbReference type="ARBA" id="ARBA00022694"/>
    </source>
</evidence>
<evidence type="ECO:0000256" key="1">
    <source>
        <dbReference type="ARBA" id="ARBA00001946"/>
    </source>
</evidence>
<feature type="site" description="Interaction with substrate tRNA" evidence="10">
    <location>
        <position position="122"/>
    </location>
</feature>
<dbReference type="RefSeq" id="WP_018967437.1">
    <property type="nucleotide sequence ID" value="NZ_KB899214.1"/>
</dbReference>
<dbReference type="Proteomes" id="UP000027442">
    <property type="component" value="Unassembled WGS sequence"/>
</dbReference>
<feature type="region of interest" description="Interaction with substrate tRNA" evidence="10">
    <location>
        <begin position="34"/>
        <end position="37"/>
    </location>
</feature>
<evidence type="ECO:0000313" key="14">
    <source>
        <dbReference type="EMBL" id="KDR51778.1"/>
    </source>
</evidence>
<protein>
    <recommendedName>
        <fullName evidence="10">tRNA dimethylallyltransferase</fullName>
        <ecNumber evidence="10">2.5.1.75</ecNumber>
    </recommendedName>
    <alternativeName>
        <fullName evidence="10">Dimethylallyl diphosphate:tRNA dimethylallyltransferase</fullName>
        <shortName evidence="10">DMAPP:tRNA dimethylallyltransferase</shortName>
        <shortName evidence="10">DMATase</shortName>
    </alternativeName>
    <alternativeName>
        <fullName evidence="10">Isopentenyl-diphosphate:tRNA isopentenyltransferase</fullName>
        <shortName evidence="10">IPP transferase</shortName>
        <shortName evidence="10">IPPT</shortName>
        <shortName evidence="10">IPTase</shortName>
    </alternativeName>
</protein>
<keyword evidence="7 10" id="KW-0067">ATP-binding</keyword>